<keyword evidence="3 7" id="KW-0812">Transmembrane</keyword>
<dbReference type="VEuPathDB" id="FungiDB:Z519_11433"/>
<gene>
    <name evidence="8" type="ORF">Z519_11433</name>
</gene>
<reference evidence="8" key="1">
    <citation type="submission" date="2015-01" db="EMBL/GenBank/DDBJ databases">
        <title>The Genome Sequence of Cladophialophora bantiana CBS 173.52.</title>
        <authorList>
            <consortium name="The Broad Institute Genomics Platform"/>
            <person name="Cuomo C."/>
            <person name="de Hoog S."/>
            <person name="Gorbushina A."/>
            <person name="Stielow B."/>
            <person name="Teixiera M."/>
            <person name="Abouelleil A."/>
            <person name="Chapman S.B."/>
            <person name="Priest M."/>
            <person name="Young S.K."/>
            <person name="Wortman J."/>
            <person name="Nusbaum C."/>
            <person name="Birren B."/>
        </authorList>
    </citation>
    <scope>NUCLEOTIDE SEQUENCE [LARGE SCALE GENOMIC DNA]</scope>
    <source>
        <strain evidence="8">CBS 173.52</strain>
    </source>
</reference>
<dbReference type="PANTHER" id="PTHR43791:SF1">
    <property type="entry name" value="ALLANTOATE PERMEASE"/>
    <property type="match status" value="1"/>
</dbReference>
<sequence>MAAKESPSFDVSTSPDTAKPASMKNDDAALELLTSIGDLEQPTDPKCNRRLLRRIDYHIIPLICTVYFLQYLDKTSISYAGVTGLRESAHLVGNQFNWVASIFFFGQLTFEFPTIYILQTFPLAKYVSINVVIWGTILAALARCKSFASLMVCRFFFGLQRRR</sequence>
<evidence type="ECO:0000256" key="5">
    <source>
        <dbReference type="ARBA" id="ARBA00023136"/>
    </source>
</evidence>
<evidence type="ECO:0000256" key="3">
    <source>
        <dbReference type="ARBA" id="ARBA00022692"/>
    </source>
</evidence>
<dbReference type="Proteomes" id="UP000053789">
    <property type="component" value="Unassembled WGS sequence"/>
</dbReference>
<evidence type="ECO:0000256" key="1">
    <source>
        <dbReference type="ARBA" id="ARBA00004141"/>
    </source>
</evidence>
<dbReference type="PANTHER" id="PTHR43791">
    <property type="entry name" value="PERMEASE-RELATED"/>
    <property type="match status" value="1"/>
</dbReference>
<keyword evidence="4 7" id="KW-1133">Transmembrane helix</keyword>
<dbReference type="RefSeq" id="XP_016614518.1">
    <property type="nucleotide sequence ID" value="XM_016769145.1"/>
</dbReference>
<dbReference type="InterPro" id="IPR036259">
    <property type="entry name" value="MFS_trans_sf"/>
</dbReference>
<dbReference type="EMBL" id="KN847001">
    <property type="protein sequence ID" value="KIW87849.1"/>
    <property type="molecule type" value="Genomic_DNA"/>
</dbReference>
<dbReference type="SUPFAM" id="SSF103473">
    <property type="entry name" value="MFS general substrate transporter"/>
    <property type="match status" value="1"/>
</dbReference>
<dbReference type="HOGENOM" id="CLU_114183_0_0_1"/>
<evidence type="ECO:0000313" key="9">
    <source>
        <dbReference type="Proteomes" id="UP000053789"/>
    </source>
</evidence>
<evidence type="ECO:0000256" key="7">
    <source>
        <dbReference type="SAM" id="Phobius"/>
    </source>
</evidence>
<keyword evidence="2" id="KW-0813">Transport</keyword>
<dbReference type="AlphaFoldDB" id="A0A0D2HTS0"/>
<organism evidence="8 9">
    <name type="scientific">Cladophialophora bantiana (strain ATCC 10958 / CBS 173.52 / CDC B-1940 / NIH 8579)</name>
    <name type="common">Xylohypha bantiana</name>
    <dbReference type="NCBI Taxonomy" id="1442370"/>
    <lineage>
        <taxon>Eukaryota</taxon>
        <taxon>Fungi</taxon>
        <taxon>Dikarya</taxon>
        <taxon>Ascomycota</taxon>
        <taxon>Pezizomycotina</taxon>
        <taxon>Eurotiomycetes</taxon>
        <taxon>Chaetothyriomycetidae</taxon>
        <taxon>Chaetothyriales</taxon>
        <taxon>Herpotrichiellaceae</taxon>
        <taxon>Cladophialophora</taxon>
    </lineage>
</organism>
<evidence type="ECO:0000256" key="6">
    <source>
        <dbReference type="SAM" id="MobiDB-lite"/>
    </source>
</evidence>
<dbReference type="GO" id="GO:0016020">
    <property type="term" value="C:membrane"/>
    <property type="evidence" value="ECO:0007669"/>
    <property type="project" value="UniProtKB-SubCell"/>
</dbReference>
<evidence type="ECO:0000256" key="4">
    <source>
        <dbReference type="ARBA" id="ARBA00022989"/>
    </source>
</evidence>
<feature type="transmembrane region" description="Helical" evidence="7">
    <location>
        <begin position="131"/>
        <end position="157"/>
    </location>
</feature>
<keyword evidence="9" id="KW-1185">Reference proteome</keyword>
<accession>A0A0D2HTS0</accession>
<feature type="transmembrane region" description="Helical" evidence="7">
    <location>
        <begin position="96"/>
        <end position="119"/>
    </location>
</feature>
<dbReference type="OrthoDB" id="6730379at2759"/>
<dbReference type="GeneID" id="27704361"/>
<comment type="subcellular location">
    <subcellularLocation>
        <location evidence="1">Membrane</location>
        <topology evidence="1">Multi-pass membrane protein</topology>
    </subcellularLocation>
</comment>
<evidence type="ECO:0000313" key="8">
    <source>
        <dbReference type="EMBL" id="KIW87849.1"/>
    </source>
</evidence>
<evidence type="ECO:0008006" key="10">
    <source>
        <dbReference type="Google" id="ProtNLM"/>
    </source>
</evidence>
<name>A0A0D2HTS0_CLAB1</name>
<dbReference type="Gene3D" id="1.20.1250.20">
    <property type="entry name" value="MFS general substrate transporter like domains"/>
    <property type="match status" value="1"/>
</dbReference>
<dbReference type="GO" id="GO:0022857">
    <property type="term" value="F:transmembrane transporter activity"/>
    <property type="evidence" value="ECO:0007669"/>
    <property type="project" value="TreeGrafter"/>
</dbReference>
<keyword evidence="5 7" id="KW-0472">Membrane</keyword>
<feature type="region of interest" description="Disordered" evidence="6">
    <location>
        <begin position="1"/>
        <end position="23"/>
    </location>
</feature>
<proteinExistence type="predicted"/>
<protein>
    <recommendedName>
        <fullName evidence="10">Major facilitator superfamily (MFS) profile domain-containing protein</fullName>
    </recommendedName>
</protein>
<evidence type="ECO:0000256" key="2">
    <source>
        <dbReference type="ARBA" id="ARBA00022448"/>
    </source>
</evidence>